<gene>
    <name evidence="2" type="primary">ORF93412</name>
</gene>
<dbReference type="EMBL" id="HACG01028109">
    <property type="protein sequence ID" value="CEK74974.1"/>
    <property type="molecule type" value="Transcribed_RNA"/>
</dbReference>
<feature type="domain" description="C2H2-type" evidence="1">
    <location>
        <begin position="32"/>
        <end position="52"/>
    </location>
</feature>
<dbReference type="SUPFAM" id="SSF57667">
    <property type="entry name" value="beta-beta-alpha zinc fingers"/>
    <property type="match status" value="1"/>
</dbReference>
<feature type="domain" description="C2H2-type" evidence="1">
    <location>
        <begin position="3"/>
        <end position="26"/>
    </location>
</feature>
<dbReference type="InterPro" id="IPR013087">
    <property type="entry name" value="Znf_C2H2_type"/>
</dbReference>
<name>A0A0B7A247_9EUPU</name>
<evidence type="ECO:0000259" key="1">
    <source>
        <dbReference type="SMART" id="SM00355"/>
    </source>
</evidence>
<reference evidence="2" key="1">
    <citation type="submission" date="2014-12" db="EMBL/GenBank/DDBJ databases">
        <title>Insight into the proteome of Arion vulgaris.</title>
        <authorList>
            <person name="Aradska J."/>
            <person name="Bulat T."/>
            <person name="Smidak R."/>
            <person name="Sarate P."/>
            <person name="Gangsoo J."/>
            <person name="Sialana F."/>
            <person name="Bilban M."/>
            <person name="Lubec G."/>
        </authorList>
    </citation>
    <scope>NUCLEOTIDE SEQUENCE</scope>
    <source>
        <tissue evidence="2">Skin</tissue>
    </source>
</reference>
<evidence type="ECO:0000313" key="2">
    <source>
        <dbReference type="EMBL" id="CEK74974.1"/>
    </source>
</evidence>
<dbReference type="AlphaFoldDB" id="A0A0B7A247"/>
<feature type="non-terminal residue" evidence="2">
    <location>
        <position position="1"/>
    </location>
</feature>
<dbReference type="SMART" id="SM00355">
    <property type="entry name" value="ZnF_C2H2"/>
    <property type="match status" value="2"/>
</dbReference>
<dbReference type="InterPro" id="IPR036236">
    <property type="entry name" value="Znf_C2H2_sf"/>
</dbReference>
<sequence>RDYKCGVCDFFGYTFTDIRKHIERKHQDIKTLICDKCNKHFRNEMALKEHQQTCNVMMIEQVLAIPTSAGGTSQATIQIPTNMGPDGQIILDGQAITVEGQTISVNKHGRVSIMIDGESQMNLAEGTTEEEEEDLEDEDVGMHQTMQIISETIMTESGEQMHIISHEVLNDSGQIVSHTVQEGNHNGHILDEDGQVMGSSSDVNILTESGQILGQIVCGQKLVHVVTDTAADNSEDMCQDFVDQSDSSCQDLTAEKDELSHGHDVLVEQTSTEVANHHFPIKSELSDS</sequence>
<proteinExistence type="predicted"/>
<accession>A0A0B7A247</accession>
<dbReference type="Gene3D" id="3.30.160.60">
    <property type="entry name" value="Classic Zinc Finger"/>
    <property type="match status" value="1"/>
</dbReference>
<organism evidence="2">
    <name type="scientific">Arion vulgaris</name>
    <dbReference type="NCBI Taxonomy" id="1028688"/>
    <lineage>
        <taxon>Eukaryota</taxon>
        <taxon>Metazoa</taxon>
        <taxon>Spiralia</taxon>
        <taxon>Lophotrochozoa</taxon>
        <taxon>Mollusca</taxon>
        <taxon>Gastropoda</taxon>
        <taxon>Heterobranchia</taxon>
        <taxon>Euthyneura</taxon>
        <taxon>Panpulmonata</taxon>
        <taxon>Eupulmonata</taxon>
        <taxon>Stylommatophora</taxon>
        <taxon>Helicina</taxon>
        <taxon>Arionoidea</taxon>
        <taxon>Arionidae</taxon>
        <taxon>Arion</taxon>
    </lineage>
</organism>
<protein>
    <recommendedName>
        <fullName evidence="1">C2H2-type domain-containing protein</fullName>
    </recommendedName>
</protein>